<dbReference type="InterPro" id="IPR036388">
    <property type="entry name" value="WH-like_DNA-bd_sf"/>
</dbReference>
<sequence length="193" mass="21818">MALTILALLHYKPLHPYGVQRLIQQWGKDHVVNVNQRASLYRTMERLRAEGLIAVRETSRDQAYPERTVYEITEAGQAVARQWITVMLGVPKPEFPEFPAALSNLLLLTPQDFLATLDRRLAALQERVDALDESLSREAGLGLPRIAMLESEYLRAVTAAEAQWVRSIADDLRDNRLPWDAETLAAFAEDQAP</sequence>
<accession>A0A8J3QRC9</accession>
<dbReference type="RefSeq" id="WP_203918835.1">
    <property type="nucleotide sequence ID" value="NZ_BONZ01000031.1"/>
</dbReference>
<dbReference type="Proteomes" id="UP000642748">
    <property type="component" value="Unassembled WGS sequence"/>
</dbReference>
<dbReference type="InterPro" id="IPR036390">
    <property type="entry name" value="WH_DNA-bd_sf"/>
</dbReference>
<evidence type="ECO:0000259" key="1">
    <source>
        <dbReference type="Pfam" id="PF03551"/>
    </source>
</evidence>
<reference evidence="2" key="1">
    <citation type="submission" date="2021-01" db="EMBL/GenBank/DDBJ databases">
        <title>Whole genome shotgun sequence of Rugosimonospora africana NBRC 104875.</title>
        <authorList>
            <person name="Komaki H."/>
            <person name="Tamura T."/>
        </authorList>
    </citation>
    <scope>NUCLEOTIDE SEQUENCE</scope>
    <source>
        <strain evidence="2">NBRC 104875</strain>
    </source>
</reference>
<feature type="domain" description="Transcription regulator PadR N-terminal" evidence="1">
    <location>
        <begin position="5"/>
        <end position="81"/>
    </location>
</feature>
<proteinExistence type="predicted"/>
<dbReference type="AlphaFoldDB" id="A0A8J3QRC9"/>
<dbReference type="PANTHER" id="PTHR33169:SF27">
    <property type="entry name" value="TRANSCRIPTIONAL REGULATOR PADR FAMILY PROTEIN"/>
    <property type="match status" value="1"/>
</dbReference>
<protein>
    <submittedName>
        <fullName evidence="2">PadR family transcriptional regulator</fullName>
    </submittedName>
</protein>
<dbReference type="SUPFAM" id="SSF46785">
    <property type="entry name" value="Winged helix' DNA-binding domain"/>
    <property type="match status" value="1"/>
</dbReference>
<evidence type="ECO:0000313" key="3">
    <source>
        <dbReference type="Proteomes" id="UP000642748"/>
    </source>
</evidence>
<evidence type="ECO:0000313" key="2">
    <source>
        <dbReference type="EMBL" id="GIH15199.1"/>
    </source>
</evidence>
<dbReference type="PANTHER" id="PTHR33169">
    <property type="entry name" value="PADR-FAMILY TRANSCRIPTIONAL REGULATOR"/>
    <property type="match status" value="1"/>
</dbReference>
<gene>
    <name evidence="2" type="ORF">Raf01_33710</name>
</gene>
<dbReference type="Gene3D" id="1.10.10.10">
    <property type="entry name" value="Winged helix-like DNA-binding domain superfamily/Winged helix DNA-binding domain"/>
    <property type="match status" value="1"/>
</dbReference>
<name>A0A8J3QRC9_9ACTN</name>
<dbReference type="InterPro" id="IPR052509">
    <property type="entry name" value="Metal_resp_DNA-bind_regulator"/>
</dbReference>
<dbReference type="EMBL" id="BONZ01000031">
    <property type="protein sequence ID" value="GIH15199.1"/>
    <property type="molecule type" value="Genomic_DNA"/>
</dbReference>
<keyword evidence="3" id="KW-1185">Reference proteome</keyword>
<organism evidence="2 3">
    <name type="scientific">Rugosimonospora africana</name>
    <dbReference type="NCBI Taxonomy" id="556532"/>
    <lineage>
        <taxon>Bacteria</taxon>
        <taxon>Bacillati</taxon>
        <taxon>Actinomycetota</taxon>
        <taxon>Actinomycetes</taxon>
        <taxon>Micromonosporales</taxon>
        <taxon>Micromonosporaceae</taxon>
        <taxon>Rugosimonospora</taxon>
    </lineage>
</organism>
<dbReference type="InterPro" id="IPR005149">
    <property type="entry name" value="Tscrpt_reg_PadR_N"/>
</dbReference>
<dbReference type="Pfam" id="PF03551">
    <property type="entry name" value="PadR"/>
    <property type="match status" value="1"/>
</dbReference>
<comment type="caution">
    <text evidence="2">The sequence shown here is derived from an EMBL/GenBank/DDBJ whole genome shotgun (WGS) entry which is preliminary data.</text>
</comment>